<keyword evidence="1" id="KW-0732">Signal</keyword>
<feature type="signal peptide" evidence="1">
    <location>
        <begin position="1"/>
        <end position="21"/>
    </location>
</feature>
<proteinExistence type="predicted"/>
<dbReference type="AlphaFoldDB" id="A0A1G6N774"/>
<dbReference type="Proteomes" id="UP000199060">
    <property type="component" value="Unassembled WGS sequence"/>
</dbReference>
<dbReference type="SUPFAM" id="SSF63825">
    <property type="entry name" value="YWTD domain"/>
    <property type="match status" value="1"/>
</dbReference>
<dbReference type="PROSITE" id="PS51257">
    <property type="entry name" value="PROKAR_LIPOPROTEIN"/>
    <property type="match status" value="1"/>
</dbReference>
<evidence type="ECO:0008006" key="4">
    <source>
        <dbReference type="Google" id="ProtNLM"/>
    </source>
</evidence>
<evidence type="ECO:0000313" key="2">
    <source>
        <dbReference type="EMBL" id="SDC63653.1"/>
    </source>
</evidence>
<dbReference type="STRING" id="686796.SAMN04488104_10032"/>
<dbReference type="OrthoDB" id="820429at2"/>
<organism evidence="2 3">
    <name type="scientific">Algoriphagus faecimaris</name>
    <dbReference type="NCBI Taxonomy" id="686796"/>
    <lineage>
        <taxon>Bacteria</taxon>
        <taxon>Pseudomonadati</taxon>
        <taxon>Bacteroidota</taxon>
        <taxon>Cytophagia</taxon>
        <taxon>Cytophagales</taxon>
        <taxon>Cyclobacteriaceae</taxon>
        <taxon>Algoriphagus</taxon>
    </lineage>
</organism>
<dbReference type="Gene3D" id="2.120.10.30">
    <property type="entry name" value="TolB, C-terminal domain"/>
    <property type="match status" value="1"/>
</dbReference>
<accession>A0A1G6N774</accession>
<dbReference type="Pfam" id="PF17170">
    <property type="entry name" value="DUF5128"/>
    <property type="match status" value="1"/>
</dbReference>
<name>A0A1G6N774_9BACT</name>
<dbReference type="EMBL" id="FNAC01000003">
    <property type="protein sequence ID" value="SDC63653.1"/>
    <property type="molecule type" value="Genomic_DNA"/>
</dbReference>
<reference evidence="3" key="1">
    <citation type="submission" date="2016-10" db="EMBL/GenBank/DDBJ databases">
        <authorList>
            <person name="Varghese N."/>
            <person name="Submissions S."/>
        </authorList>
    </citation>
    <scope>NUCLEOTIDE SEQUENCE [LARGE SCALE GENOMIC DNA]</scope>
    <source>
        <strain evidence="3">DSM 23095</strain>
    </source>
</reference>
<dbReference type="InterPro" id="IPR011042">
    <property type="entry name" value="6-blade_b-propeller_TolB-like"/>
</dbReference>
<protein>
    <recommendedName>
        <fullName evidence="4">6-bladed beta-propeller protein</fullName>
    </recommendedName>
</protein>
<gene>
    <name evidence="2" type="ORF">SAMN04488104_10032</name>
</gene>
<sequence length="374" mass="42583">MKKKYLLAPAFFLTLFTSCQNVDQSQLNMTSWDISAGSSSSEKLSEIVHPDYLLIPLETSSESLVSKIDKVVLHEDKIYILDGFSEARIKVFDSSGNFLQQIGKTGEGPGEYRNPVDFFLKDGFIFIYDNPDNLLKYTLAGDFVESERTGISGFRIEPNQDHGFAMIDGGTSSNLVTTDEQFGQMQSFFPYRSRFVDQIILYPLIKTPNGDLLYRRFLNDTIFKIEKNGFPVPHLFIDHGDKAFSLKQNWGDKAINDDELENLTSNYSVNQLYLENDSHQLVFYFSSMSPFFAVRNKETNNSKVFDFLSFENDITLTPNFAFTHTSDGYFIGVVDPAAVFMDNKPVESFPDKMRSVFSQLEDSDNPILLLAKFK</sequence>
<feature type="chain" id="PRO_5011769526" description="6-bladed beta-propeller protein" evidence="1">
    <location>
        <begin position="22"/>
        <end position="374"/>
    </location>
</feature>
<evidence type="ECO:0000256" key="1">
    <source>
        <dbReference type="SAM" id="SignalP"/>
    </source>
</evidence>
<dbReference type="RefSeq" id="WP_087939512.1">
    <property type="nucleotide sequence ID" value="NZ_FNAC01000003.1"/>
</dbReference>
<keyword evidence="3" id="KW-1185">Reference proteome</keyword>
<evidence type="ECO:0000313" key="3">
    <source>
        <dbReference type="Proteomes" id="UP000199060"/>
    </source>
</evidence>